<dbReference type="AlphaFoldDB" id="A0A8X6Q7R0"/>
<feature type="signal peptide" evidence="2">
    <location>
        <begin position="1"/>
        <end position="20"/>
    </location>
</feature>
<reference evidence="3" key="1">
    <citation type="submission" date="2020-08" db="EMBL/GenBank/DDBJ databases">
        <title>Multicomponent nature underlies the extraordinary mechanical properties of spider dragline silk.</title>
        <authorList>
            <person name="Kono N."/>
            <person name="Nakamura H."/>
            <person name="Mori M."/>
            <person name="Yoshida Y."/>
            <person name="Ohtoshi R."/>
            <person name="Malay A.D."/>
            <person name="Moran D.A.P."/>
            <person name="Tomita M."/>
            <person name="Numata K."/>
            <person name="Arakawa K."/>
        </authorList>
    </citation>
    <scope>NUCLEOTIDE SEQUENCE</scope>
</reference>
<feature type="compositionally biased region" description="Basic and acidic residues" evidence="1">
    <location>
        <begin position="32"/>
        <end position="43"/>
    </location>
</feature>
<keyword evidence="4" id="KW-1185">Reference proteome</keyword>
<accession>A0A8X6Q7R0</accession>
<dbReference type="Proteomes" id="UP000887013">
    <property type="component" value="Unassembled WGS sequence"/>
</dbReference>
<gene>
    <name evidence="3" type="ORF">NPIL_686411</name>
</gene>
<organism evidence="3 4">
    <name type="scientific">Nephila pilipes</name>
    <name type="common">Giant wood spider</name>
    <name type="synonym">Nephila maculata</name>
    <dbReference type="NCBI Taxonomy" id="299642"/>
    <lineage>
        <taxon>Eukaryota</taxon>
        <taxon>Metazoa</taxon>
        <taxon>Ecdysozoa</taxon>
        <taxon>Arthropoda</taxon>
        <taxon>Chelicerata</taxon>
        <taxon>Arachnida</taxon>
        <taxon>Araneae</taxon>
        <taxon>Araneomorphae</taxon>
        <taxon>Entelegynae</taxon>
        <taxon>Araneoidea</taxon>
        <taxon>Nephilidae</taxon>
        <taxon>Nephila</taxon>
    </lineage>
</organism>
<dbReference type="EMBL" id="BMAW01123764">
    <property type="protein sequence ID" value="GFU04775.1"/>
    <property type="molecule type" value="Genomic_DNA"/>
</dbReference>
<keyword evidence="2" id="KW-0732">Signal</keyword>
<sequence length="109" mass="12766">MRMGFRYWILFFVAVRFKEGCGLFRETVATGIREKRSGHHDEEDHHEEDNEENKGHHEDHYELINSLFRNYDPSSSPTHGTVNYKTLNSTFSIIGINVMKKNETANGYE</sequence>
<evidence type="ECO:0000313" key="4">
    <source>
        <dbReference type="Proteomes" id="UP000887013"/>
    </source>
</evidence>
<feature type="region of interest" description="Disordered" evidence="1">
    <location>
        <begin position="32"/>
        <end position="58"/>
    </location>
</feature>
<name>A0A8X6Q7R0_NEPPI</name>
<proteinExistence type="predicted"/>
<comment type="caution">
    <text evidence="3">The sequence shown here is derived from an EMBL/GenBank/DDBJ whole genome shotgun (WGS) entry which is preliminary data.</text>
</comment>
<feature type="chain" id="PRO_5036473820" evidence="2">
    <location>
        <begin position="21"/>
        <end position="109"/>
    </location>
</feature>
<protein>
    <submittedName>
        <fullName evidence="3">Uncharacterized protein</fullName>
    </submittedName>
</protein>
<evidence type="ECO:0000256" key="1">
    <source>
        <dbReference type="SAM" id="MobiDB-lite"/>
    </source>
</evidence>
<evidence type="ECO:0000256" key="2">
    <source>
        <dbReference type="SAM" id="SignalP"/>
    </source>
</evidence>
<evidence type="ECO:0000313" key="3">
    <source>
        <dbReference type="EMBL" id="GFU04775.1"/>
    </source>
</evidence>